<evidence type="ECO:0000259" key="1">
    <source>
        <dbReference type="PROSITE" id="PS50995"/>
    </source>
</evidence>
<dbReference type="PROSITE" id="PS50995">
    <property type="entry name" value="HTH_MARR_2"/>
    <property type="match status" value="1"/>
</dbReference>
<dbReference type="InterPro" id="IPR036388">
    <property type="entry name" value="WH-like_DNA-bd_sf"/>
</dbReference>
<organism evidence="2 3">
    <name type="scientific">Luteimonas flava</name>
    <dbReference type="NCBI Taxonomy" id="3115822"/>
    <lineage>
        <taxon>Bacteria</taxon>
        <taxon>Pseudomonadati</taxon>
        <taxon>Pseudomonadota</taxon>
        <taxon>Gammaproteobacteria</taxon>
        <taxon>Lysobacterales</taxon>
        <taxon>Lysobacteraceae</taxon>
        <taxon>Luteimonas</taxon>
    </lineage>
</organism>
<reference evidence="2 3" key="1">
    <citation type="submission" date="2024-01" db="EMBL/GenBank/DDBJ databases">
        <title>Novel species of the genus Luteimonas isolated from rivers.</title>
        <authorList>
            <person name="Lu H."/>
        </authorList>
    </citation>
    <scope>NUCLEOTIDE SEQUENCE [LARGE SCALE GENOMIC DNA]</scope>
    <source>
        <strain evidence="2 3">SMYT11W</strain>
    </source>
</reference>
<keyword evidence="3" id="KW-1185">Reference proteome</keyword>
<dbReference type="PANTHER" id="PTHR33164:SF105">
    <property type="entry name" value="TRANSCRIPTIONAL REPRESSOR PROTEIN-RELATED"/>
    <property type="match status" value="1"/>
</dbReference>
<dbReference type="InterPro" id="IPR036390">
    <property type="entry name" value="WH_DNA-bd_sf"/>
</dbReference>
<dbReference type="RefSeq" id="WP_332076438.1">
    <property type="nucleotide sequence ID" value="NZ_JAZHBM010000001.1"/>
</dbReference>
<evidence type="ECO:0000313" key="3">
    <source>
        <dbReference type="Proteomes" id="UP001358324"/>
    </source>
</evidence>
<name>A0ABU7W9N7_9GAMM</name>
<dbReference type="EMBL" id="JAZHBM010000001">
    <property type="protein sequence ID" value="MEF3080671.1"/>
    <property type="molecule type" value="Genomic_DNA"/>
</dbReference>
<dbReference type="PANTHER" id="PTHR33164">
    <property type="entry name" value="TRANSCRIPTIONAL REGULATOR, MARR FAMILY"/>
    <property type="match status" value="1"/>
</dbReference>
<gene>
    <name evidence="2" type="ORF">V3391_00370</name>
</gene>
<sequence>MPDSVPESRDAPAFGCSCHRLRKLSRMMTQRYDQALAPAGLNVNQYAILRRAQIQPRTVGVLATTLGMERSTLSRDLKHLVAAGWVRLLRDPDDARQRRIDVLPAGAAVVARAEPLWRAAQVQVEALMGVDEVGGLHAVLDRVTRKLAA</sequence>
<accession>A0ABU7W9N7</accession>
<evidence type="ECO:0000313" key="2">
    <source>
        <dbReference type="EMBL" id="MEF3080671.1"/>
    </source>
</evidence>
<dbReference type="SUPFAM" id="SSF46785">
    <property type="entry name" value="Winged helix' DNA-binding domain"/>
    <property type="match status" value="1"/>
</dbReference>
<dbReference type="InterPro" id="IPR039422">
    <property type="entry name" value="MarR/SlyA-like"/>
</dbReference>
<dbReference type="Proteomes" id="UP001358324">
    <property type="component" value="Unassembled WGS sequence"/>
</dbReference>
<protein>
    <submittedName>
        <fullName evidence="2">MarR family winged helix-turn-helix transcriptional regulator</fullName>
    </submittedName>
</protein>
<dbReference type="Pfam" id="PF12802">
    <property type="entry name" value="MarR_2"/>
    <property type="match status" value="1"/>
</dbReference>
<dbReference type="SMART" id="SM00347">
    <property type="entry name" value="HTH_MARR"/>
    <property type="match status" value="1"/>
</dbReference>
<feature type="domain" description="HTH marR-type" evidence="1">
    <location>
        <begin position="14"/>
        <end position="145"/>
    </location>
</feature>
<proteinExistence type="predicted"/>
<comment type="caution">
    <text evidence="2">The sequence shown here is derived from an EMBL/GenBank/DDBJ whole genome shotgun (WGS) entry which is preliminary data.</text>
</comment>
<dbReference type="Gene3D" id="1.10.10.10">
    <property type="entry name" value="Winged helix-like DNA-binding domain superfamily/Winged helix DNA-binding domain"/>
    <property type="match status" value="1"/>
</dbReference>
<dbReference type="InterPro" id="IPR000835">
    <property type="entry name" value="HTH_MarR-typ"/>
</dbReference>